<protein>
    <recommendedName>
        <fullName evidence="1">NurA domain-containing protein</fullName>
    </recommendedName>
</protein>
<feature type="domain" description="NurA" evidence="1">
    <location>
        <begin position="57"/>
        <end position="331"/>
    </location>
</feature>
<dbReference type="GeneID" id="13013523"/>
<dbReference type="InParanoid" id="I3TFT9"/>
<dbReference type="Proteomes" id="UP000005270">
    <property type="component" value="Chromosome"/>
</dbReference>
<dbReference type="EMBL" id="CP003531">
    <property type="protein sequence ID" value="AFK51627.1"/>
    <property type="molecule type" value="Genomic_DNA"/>
</dbReference>
<dbReference type="SMART" id="SM00933">
    <property type="entry name" value="NurA"/>
    <property type="match status" value="1"/>
</dbReference>
<gene>
    <name evidence="2" type="ordered locus">TCELL_1204</name>
</gene>
<name>I3TFT9_THEC1</name>
<evidence type="ECO:0000313" key="2">
    <source>
        <dbReference type="EMBL" id="AFK51627.1"/>
    </source>
</evidence>
<evidence type="ECO:0000313" key="3">
    <source>
        <dbReference type="Proteomes" id="UP000005270"/>
    </source>
</evidence>
<accession>I3TFT9</accession>
<dbReference type="Pfam" id="PF09376">
    <property type="entry name" value="NurA"/>
    <property type="match status" value="1"/>
</dbReference>
<dbReference type="OrthoDB" id="15389at2157"/>
<keyword evidence="3" id="KW-1185">Reference proteome</keyword>
<reference evidence="2 3" key="1">
    <citation type="journal article" date="2012" name="J. Bacteriol.">
        <title>Complete genome sequence of the hyperthermophilic cellulolytic Crenarchaeon 'Thermogladius cellulolyticus' 1633.</title>
        <authorList>
            <person name="Mardanov A.V."/>
            <person name="Kochetkova T.V."/>
            <person name="Beletsky A.V."/>
            <person name="Bonch-Osmolovskaya E.A."/>
            <person name="Ravin N.V."/>
            <person name="Skryabin K.G."/>
        </authorList>
    </citation>
    <scope>NUCLEOTIDE SEQUENCE [LARGE SCALE GENOMIC DNA]</scope>
    <source>
        <strain evidence="3">DSM 22663 / VKM B-2946 / 1633</strain>
    </source>
</reference>
<dbReference type="RefSeq" id="WP_014737877.1">
    <property type="nucleotide sequence ID" value="NC_017954.1"/>
</dbReference>
<dbReference type="STRING" id="1184251.TCELL_1204"/>
<dbReference type="KEGG" id="thg:TCELL_1204"/>
<dbReference type="eggNOG" id="arCOG05561">
    <property type="taxonomic scope" value="Archaea"/>
</dbReference>
<dbReference type="HOGENOM" id="CLU_703252_0_0_2"/>
<proteinExistence type="predicted"/>
<sequence length="368" mass="40810">MSSEEEVYVAPEVVYEAVREAAETVFEQAKGVDEVLKLGEELREEGLINKFPEAREACFYSVDSGFTAPPIEVAGGFIGVIQVAEVLMGHSCGGPPRVVAHVRHYSTRDLTEVEARLLERRALVKRLEEKKEGWARFDIAVVDGELLYRGGVEAEPTLSQEEWAAYWRVAEETKNAMRLAGETGTPLVGVLKRSYSRDISAVYRAGGIPLNDRLLMSLVLEPGEYFVLGSYRELRDRLAEAARRAGGEVARALYPRLEWLERLNTVYGSWAGQVKVVFYKPRLAVSPLAVKVEVYEAGGWGLPEVLAALSGVTGSTGFPTPLDYVDSLAHVRPETRRTVYELLNAELSKRDLNLAKLLMSLVNPQKPV</sequence>
<organism evidence="2 3">
    <name type="scientific">Thermogladius calderae (strain DSM 22663 / VKM B-2946 / 1633)</name>
    <dbReference type="NCBI Taxonomy" id="1184251"/>
    <lineage>
        <taxon>Archaea</taxon>
        <taxon>Thermoproteota</taxon>
        <taxon>Thermoprotei</taxon>
        <taxon>Desulfurococcales</taxon>
        <taxon>Desulfurococcaceae</taxon>
        <taxon>Thermogladius</taxon>
    </lineage>
</organism>
<evidence type="ECO:0000259" key="1">
    <source>
        <dbReference type="SMART" id="SM00933"/>
    </source>
</evidence>
<dbReference type="InterPro" id="IPR018977">
    <property type="entry name" value="NurA_domain"/>
</dbReference>
<dbReference type="AlphaFoldDB" id="I3TFT9"/>